<dbReference type="Gene3D" id="1.20.1250.20">
    <property type="entry name" value="MFS general substrate transporter like domains"/>
    <property type="match status" value="2"/>
</dbReference>
<feature type="transmembrane region" description="Helical" evidence="9">
    <location>
        <begin position="501"/>
        <end position="521"/>
    </location>
</feature>
<evidence type="ECO:0000256" key="4">
    <source>
        <dbReference type="ARBA" id="ARBA00022692"/>
    </source>
</evidence>
<feature type="transmembrane region" description="Helical" evidence="9">
    <location>
        <begin position="143"/>
        <end position="165"/>
    </location>
</feature>
<dbReference type="InterPro" id="IPR036259">
    <property type="entry name" value="MFS_trans_sf"/>
</dbReference>
<feature type="transmembrane region" description="Helical" evidence="9">
    <location>
        <begin position="172"/>
        <end position="190"/>
    </location>
</feature>
<evidence type="ECO:0000256" key="1">
    <source>
        <dbReference type="ARBA" id="ARBA00004651"/>
    </source>
</evidence>
<name>A0A1L0BLD3_9ASCO</name>
<feature type="transmembrane region" description="Helical" evidence="9">
    <location>
        <begin position="432"/>
        <end position="455"/>
    </location>
</feature>
<gene>
    <name evidence="10" type="ORF">SAMEA4029009_CIC11G00000002998</name>
</gene>
<dbReference type="Pfam" id="PF07690">
    <property type="entry name" value="MFS_1"/>
    <property type="match status" value="1"/>
</dbReference>
<keyword evidence="6 9" id="KW-0472">Membrane</keyword>
<protein>
    <submittedName>
        <fullName evidence="10">CIC11C00000002998</fullName>
    </submittedName>
</protein>
<feature type="transmembrane region" description="Helical" evidence="9">
    <location>
        <begin position="407"/>
        <end position="426"/>
    </location>
</feature>
<comment type="subcellular location">
    <subcellularLocation>
        <location evidence="1">Cell membrane</location>
        <topology evidence="1">Multi-pass membrane protein</topology>
    </subcellularLocation>
</comment>
<evidence type="ECO:0000256" key="9">
    <source>
        <dbReference type="SAM" id="Phobius"/>
    </source>
</evidence>
<organism evidence="10 11">
    <name type="scientific">Sungouiella intermedia</name>
    <dbReference type="NCBI Taxonomy" id="45354"/>
    <lineage>
        <taxon>Eukaryota</taxon>
        <taxon>Fungi</taxon>
        <taxon>Dikarya</taxon>
        <taxon>Ascomycota</taxon>
        <taxon>Saccharomycotina</taxon>
        <taxon>Pichiomycetes</taxon>
        <taxon>Metschnikowiaceae</taxon>
        <taxon>Sungouiella</taxon>
    </lineage>
</organism>
<evidence type="ECO:0000256" key="7">
    <source>
        <dbReference type="ARBA" id="ARBA00037968"/>
    </source>
</evidence>
<dbReference type="EMBL" id="LT635765">
    <property type="protein sequence ID" value="SGZ52239.1"/>
    <property type="molecule type" value="Genomic_DNA"/>
</dbReference>
<dbReference type="InterPro" id="IPR011701">
    <property type="entry name" value="MFS"/>
</dbReference>
<comment type="similarity">
    <text evidence="7">Belongs to the major facilitator superfamily. Allantoate permease family.</text>
</comment>
<evidence type="ECO:0000256" key="3">
    <source>
        <dbReference type="ARBA" id="ARBA00022475"/>
    </source>
</evidence>
<keyword evidence="4 9" id="KW-0812">Transmembrane</keyword>
<dbReference type="PANTHER" id="PTHR43791:SF39">
    <property type="entry name" value="TRANSPORTER LIZ1_SEO1, PUTATIVE (AFU_ORTHOLOGUE AFUA_3G00980)-RELATED"/>
    <property type="match status" value="1"/>
</dbReference>
<feature type="region of interest" description="Disordered" evidence="8">
    <location>
        <begin position="15"/>
        <end position="46"/>
    </location>
</feature>
<feature type="transmembrane region" description="Helical" evidence="9">
    <location>
        <begin position="336"/>
        <end position="356"/>
    </location>
</feature>
<dbReference type="GO" id="GO:0022857">
    <property type="term" value="F:transmembrane transporter activity"/>
    <property type="evidence" value="ECO:0007669"/>
    <property type="project" value="InterPro"/>
</dbReference>
<dbReference type="GO" id="GO:0005886">
    <property type="term" value="C:plasma membrane"/>
    <property type="evidence" value="ECO:0007669"/>
    <property type="project" value="UniProtKB-SubCell"/>
</dbReference>
<dbReference type="AlphaFoldDB" id="A0A1L0BLD3"/>
<feature type="transmembrane region" description="Helical" evidence="9">
    <location>
        <begin position="376"/>
        <end position="395"/>
    </location>
</feature>
<evidence type="ECO:0000256" key="6">
    <source>
        <dbReference type="ARBA" id="ARBA00023136"/>
    </source>
</evidence>
<dbReference type="FunFam" id="1.20.1250.20:FF:000065">
    <property type="entry name" value="Putative MFS pantothenate transporter"/>
    <property type="match status" value="1"/>
</dbReference>
<reference evidence="10 11" key="1">
    <citation type="submission" date="2016-10" db="EMBL/GenBank/DDBJ databases">
        <authorList>
            <person name="de Groot N.N."/>
        </authorList>
    </citation>
    <scope>NUCLEOTIDE SEQUENCE [LARGE SCALE GENOMIC DNA]</scope>
    <source>
        <strain evidence="10 11">PYCC 4715</strain>
    </source>
</reference>
<evidence type="ECO:0000256" key="5">
    <source>
        <dbReference type="ARBA" id="ARBA00022989"/>
    </source>
</evidence>
<dbReference type="SUPFAM" id="SSF103473">
    <property type="entry name" value="MFS general substrate transporter"/>
    <property type="match status" value="1"/>
</dbReference>
<keyword evidence="2" id="KW-0813">Transport</keyword>
<accession>A0A1L0BLD3</accession>
<keyword evidence="3" id="KW-1003">Cell membrane</keyword>
<evidence type="ECO:0000313" key="11">
    <source>
        <dbReference type="Proteomes" id="UP000182259"/>
    </source>
</evidence>
<feature type="transmembrane region" description="Helical" evidence="9">
    <location>
        <begin position="202"/>
        <end position="220"/>
    </location>
</feature>
<feature type="transmembrane region" description="Helical" evidence="9">
    <location>
        <begin position="265"/>
        <end position="285"/>
    </location>
</feature>
<dbReference type="PANTHER" id="PTHR43791">
    <property type="entry name" value="PERMEASE-RELATED"/>
    <property type="match status" value="1"/>
</dbReference>
<dbReference type="FunFam" id="1.20.1250.20:FF:000386">
    <property type="entry name" value="MFS general substrate transporter"/>
    <property type="match status" value="1"/>
</dbReference>
<dbReference type="Proteomes" id="UP000182259">
    <property type="component" value="Chromosome II"/>
</dbReference>
<feature type="transmembrane region" description="Helical" evidence="9">
    <location>
        <begin position="232"/>
        <end position="253"/>
    </location>
</feature>
<feature type="transmembrane region" description="Helical" evidence="9">
    <location>
        <begin position="467"/>
        <end position="489"/>
    </location>
</feature>
<evidence type="ECO:0000313" key="10">
    <source>
        <dbReference type="EMBL" id="SGZ52239.1"/>
    </source>
</evidence>
<evidence type="ECO:0000256" key="2">
    <source>
        <dbReference type="ARBA" id="ARBA00022448"/>
    </source>
</evidence>
<evidence type="ECO:0000256" key="8">
    <source>
        <dbReference type="SAM" id="MobiDB-lite"/>
    </source>
</evidence>
<keyword evidence="5 9" id="KW-1133">Transmembrane helix</keyword>
<feature type="compositionally biased region" description="Polar residues" evidence="8">
    <location>
        <begin position="26"/>
        <end position="40"/>
    </location>
</feature>
<sequence length="548" mass="62604">MGIWAGLKRALEGPEITESYRRRNNPAGTSDQNSTGSSTGKEGGLNVHETEVSEDLPYIDIEVKLTPEEIARREKSIIFKIRKFFWDGTGKHPKEQKYLAKLDFFLLSSSMFGYFIKNLNQSNIATAYVNGMDEYYKMEHNQYNYMVTLWTVGYIIGQIPSNLILHRISARYYLGGLEITWALLTVLMITCKNLPSVYALRFFLGLLESGFFPGMEYLVGSNYSAAELSTRSAYFAVAGNAAGLISGPLQQGLLKRFAHSSMPPFKWMFVFDAIISLPVGIYTMMVDPNTPSTTDAWYFTEEDRLVGLERRRLIGAELNTRQKYTWPKIKSFFSTWHLYVFPLLFLAYNNACAVASQPAFTTWMKLDLKVSSYVYNTYPTILSASAIFVTLVLAYSHNFIGGKKNHFYVYGFFIPLMIGCALLAHWKIPRGLHWFCYFLVGIPPSFGQPFIYSWVNRLLFQDDMKRNFVVVCTNTLAYVTGAWVPIFVWNTQDKPVYHIGFTYTACLNAFGAVLTLLAWYFTRRDTKRAKELEDDAEKNSISLVSDKE</sequence>
<proteinExistence type="inferred from homology"/>